<dbReference type="Proteomes" id="UP000190857">
    <property type="component" value="Unassembled WGS sequence"/>
</dbReference>
<dbReference type="Gene3D" id="1.10.357.10">
    <property type="entry name" value="Tetracycline Repressor, domain 2"/>
    <property type="match status" value="1"/>
</dbReference>
<dbReference type="AlphaFoldDB" id="A0A1T5IG93"/>
<name>A0A1T5IG93_9MICO</name>
<dbReference type="SUPFAM" id="SSF48498">
    <property type="entry name" value="Tetracyclin repressor-like, C-terminal domain"/>
    <property type="match status" value="1"/>
</dbReference>
<evidence type="ECO:0000256" key="4">
    <source>
        <dbReference type="PROSITE-ProRule" id="PRU00335"/>
    </source>
</evidence>
<dbReference type="EMBL" id="FUZP01000001">
    <property type="protein sequence ID" value="SKC38033.1"/>
    <property type="molecule type" value="Genomic_DNA"/>
</dbReference>
<dbReference type="Pfam" id="PF00440">
    <property type="entry name" value="TetR_N"/>
    <property type="match status" value="1"/>
</dbReference>
<reference evidence="6 7" key="1">
    <citation type="submission" date="2017-02" db="EMBL/GenBank/DDBJ databases">
        <authorList>
            <person name="Peterson S.W."/>
        </authorList>
    </citation>
    <scope>NUCLEOTIDE SEQUENCE [LARGE SCALE GENOMIC DNA]</scope>
    <source>
        <strain evidence="6 7">VKM Ac-2059</strain>
    </source>
</reference>
<dbReference type="InterPro" id="IPR001647">
    <property type="entry name" value="HTH_TetR"/>
</dbReference>
<evidence type="ECO:0000313" key="6">
    <source>
        <dbReference type="EMBL" id="SKC38033.1"/>
    </source>
</evidence>
<sequence>MAILQATARLFADRGYEQLTMEGIAHEAGVGKQTIYRWWTSKGALVADCLLEGLLLPEGIAPDDTGDIRTDLVTWLHKIFVLLESKGGPALMRSLIAAGAESDDVGGRLGDTFGTSSFLVERFDKAVAVGQLPPDAPLQQMGEALLGAVIFRTLTRAPADADVAARLVDVALGPRLADDGIRHGDLSE</sequence>
<dbReference type="PANTHER" id="PTHR30055:SF234">
    <property type="entry name" value="HTH-TYPE TRANSCRIPTIONAL REGULATOR BETI"/>
    <property type="match status" value="1"/>
</dbReference>
<keyword evidence="1" id="KW-0805">Transcription regulation</keyword>
<accession>A0A1T5IG93</accession>
<feature type="domain" description="HTH tetR-type" evidence="5">
    <location>
        <begin position="1"/>
        <end position="57"/>
    </location>
</feature>
<dbReference type="PRINTS" id="PR00455">
    <property type="entry name" value="HTHTETR"/>
</dbReference>
<dbReference type="Pfam" id="PF16859">
    <property type="entry name" value="TetR_C_11"/>
    <property type="match status" value="1"/>
</dbReference>
<dbReference type="STRING" id="123320.SAMN06309945_0399"/>
<dbReference type="InterPro" id="IPR009057">
    <property type="entry name" value="Homeodomain-like_sf"/>
</dbReference>
<evidence type="ECO:0000256" key="3">
    <source>
        <dbReference type="ARBA" id="ARBA00023163"/>
    </source>
</evidence>
<protein>
    <submittedName>
        <fullName evidence="6">Transcriptional regulator, TetR family</fullName>
    </submittedName>
</protein>
<dbReference type="GO" id="GO:0000976">
    <property type="term" value="F:transcription cis-regulatory region binding"/>
    <property type="evidence" value="ECO:0007669"/>
    <property type="project" value="TreeGrafter"/>
</dbReference>
<evidence type="ECO:0000256" key="1">
    <source>
        <dbReference type="ARBA" id="ARBA00023015"/>
    </source>
</evidence>
<keyword evidence="2 4" id="KW-0238">DNA-binding</keyword>
<feature type="DNA-binding region" description="H-T-H motif" evidence="4">
    <location>
        <begin position="20"/>
        <end position="39"/>
    </location>
</feature>
<organism evidence="6 7">
    <name type="scientific">Okibacterium fritillariae</name>
    <dbReference type="NCBI Taxonomy" id="123320"/>
    <lineage>
        <taxon>Bacteria</taxon>
        <taxon>Bacillati</taxon>
        <taxon>Actinomycetota</taxon>
        <taxon>Actinomycetes</taxon>
        <taxon>Micrococcales</taxon>
        <taxon>Microbacteriaceae</taxon>
        <taxon>Okibacterium</taxon>
    </lineage>
</organism>
<evidence type="ECO:0000313" key="7">
    <source>
        <dbReference type="Proteomes" id="UP000190857"/>
    </source>
</evidence>
<dbReference type="InterPro" id="IPR036271">
    <property type="entry name" value="Tet_transcr_reg_TetR-rel_C_sf"/>
</dbReference>
<dbReference type="PANTHER" id="PTHR30055">
    <property type="entry name" value="HTH-TYPE TRANSCRIPTIONAL REGULATOR RUTR"/>
    <property type="match status" value="1"/>
</dbReference>
<proteinExistence type="predicted"/>
<dbReference type="InterPro" id="IPR011075">
    <property type="entry name" value="TetR_C"/>
</dbReference>
<dbReference type="SUPFAM" id="SSF46689">
    <property type="entry name" value="Homeodomain-like"/>
    <property type="match status" value="1"/>
</dbReference>
<gene>
    <name evidence="6" type="ORF">SAMN06309945_0399</name>
</gene>
<keyword evidence="3" id="KW-0804">Transcription</keyword>
<dbReference type="InterPro" id="IPR050109">
    <property type="entry name" value="HTH-type_TetR-like_transc_reg"/>
</dbReference>
<dbReference type="PROSITE" id="PS50977">
    <property type="entry name" value="HTH_TETR_2"/>
    <property type="match status" value="1"/>
</dbReference>
<evidence type="ECO:0000256" key="2">
    <source>
        <dbReference type="ARBA" id="ARBA00023125"/>
    </source>
</evidence>
<dbReference type="GO" id="GO:0003700">
    <property type="term" value="F:DNA-binding transcription factor activity"/>
    <property type="evidence" value="ECO:0007669"/>
    <property type="project" value="TreeGrafter"/>
</dbReference>
<dbReference type="Gene3D" id="1.10.10.60">
    <property type="entry name" value="Homeodomain-like"/>
    <property type="match status" value="1"/>
</dbReference>
<keyword evidence="7" id="KW-1185">Reference proteome</keyword>
<evidence type="ECO:0000259" key="5">
    <source>
        <dbReference type="PROSITE" id="PS50977"/>
    </source>
</evidence>